<organism evidence="2 3">
    <name type="scientific">Propylenella binzhouense</name>
    <dbReference type="NCBI Taxonomy" id="2555902"/>
    <lineage>
        <taxon>Bacteria</taxon>
        <taxon>Pseudomonadati</taxon>
        <taxon>Pseudomonadota</taxon>
        <taxon>Alphaproteobacteria</taxon>
        <taxon>Hyphomicrobiales</taxon>
        <taxon>Propylenellaceae</taxon>
        <taxon>Propylenella</taxon>
    </lineage>
</organism>
<evidence type="ECO:0000313" key="3">
    <source>
        <dbReference type="Proteomes" id="UP000773614"/>
    </source>
</evidence>
<dbReference type="SMART" id="SM00460">
    <property type="entry name" value="TGc"/>
    <property type="match status" value="1"/>
</dbReference>
<dbReference type="EMBL" id="SPKJ01000015">
    <property type="protein sequence ID" value="MYZ47481.1"/>
    <property type="molecule type" value="Genomic_DNA"/>
</dbReference>
<feature type="domain" description="Transglutaminase-like" evidence="1">
    <location>
        <begin position="157"/>
        <end position="221"/>
    </location>
</feature>
<protein>
    <submittedName>
        <fullName evidence="2">Transglutaminase family protein</fullName>
    </submittedName>
</protein>
<dbReference type="InterPro" id="IPR002931">
    <property type="entry name" value="Transglutaminase-like"/>
</dbReference>
<dbReference type="InterPro" id="IPR013589">
    <property type="entry name" value="Bac_transglu_N"/>
</dbReference>
<dbReference type="Pfam" id="PF08379">
    <property type="entry name" value="Bact_transglu_N"/>
    <property type="match status" value="1"/>
</dbReference>
<name>A0A964WT18_9HYPH</name>
<evidence type="ECO:0000313" key="2">
    <source>
        <dbReference type="EMBL" id="MYZ47481.1"/>
    </source>
</evidence>
<keyword evidence="3" id="KW-1185">Reference proteome</keyword>
<dbReference type="PANTHER" id="PTHR33490:SF6">
    <property type="entry name" value="SLL1049 PROTEIN"/>
    <property type="match status" value="1"/>
</dbReference>
<accession>A0A964WT18</accession>
<dbReference type="Pfam" id="PF01841">
    <property type="entry name" value="Transglut_core"/>
    <property type="match status" value="1"/>
</dbReference>
<reference evidence="2" key="1">
    <citation type="submission" date="2019-03" db="EMBL/GenBank/DDBJ databases">
        <title>Afifella sp. nov., isolated from activated sludge.</title>
        <authorList>
            <person name="Li Q."/>
            <person name="Liu Y."/>
        </authorList>
    </citation>
    <scope>NUCLEOTIDE SEQUENCE</scope>
    <source>
        <strain evidence="2">L72</strain>
    </source>
</reference>
<dbReference type="InterPro" id="IPR038765">
    <property type="entry name" value="Papain-like_cys_pep_sf"/>
</dbReference>
<dbReference type="Proteomes" id="UP000773614">
    <property type="component" value="Unassembled WGS sequence"/>
</dbReference>
<proteinExistence type="predicted"/>
<dbReference type="Gene3D" id="3.10.620.30">
    <property type="match status" value="1"/>
</dbReference>
<dbReference type="SUPFAM" id="SSF54001">
    <property type="entry name" value="Cysteine proteinases"/>
    <property type="match status" value="1"/>
</dbReference>
<dbReference type="AlphaFoldDB" id="A0A964WT18"/>
<gene>
    <name evidence="2" type="ORF">E4O86_07125</name>
</gene>
<sequence length="267" mass="29068">MLLSIRHATRYLYDAPGTFAVHRLRLTPADNRAQRVLDWRIEAPGIAEAAVYTDGFGNRTHFITSVATHQEWTVTAVGTVETSDQDGLMGTLPEAANPAVFLRSTPLTSLSPEMDSFVQEIRGATTLAKLHALIEATADRVTYDTDATHAGTSAAEAFARRRGVCQDHTHIFAAAARRLGVPARYVTGYLHIATEEAAVAHHAWAEAWVEDLGWVGFDVSNRICPTQHYVRLACGFDAPSAAPIVGVRRGGSGERLDVDVTVHQQQQ</sequence>
<comment type="caution">
    <text evidence="2">The sequence shown here is derived from an EMBL/GenBank/DDBJ whole genome shotgun (WGS) entry which is preliminary data.</text>
</comment>
<dbReference type="PANTHER" id="PTHR33490">
    <property type="entry name" value="BLR5614 PROTEIN-RELATED"/>
    <property type="match status" value="1"/>
</dbReference>
<dbReference type="OrthoDB" id="9804023at2"/>
<dbReference type="RefSeq" id="WP_161139827.1">
    <property type="nucleotide sequence ID" value="NZ_SPKJ01000015.1"/>
</dbReference>
<evidence type="ECO:0000259" key="1">
    <source>
        <dbReference type="SMART" id="SM00460"/>
    </source>
</evidence>